<evidence type="ECO:0000313" key="3">
    <source>
        <dbReference type="Proteomes" id="UP000035740"/>
    </source>
</evidence>
<protein>
    <submittedName>
        <fullName evidence="2">Uncharacterized protein</fullName>
    </submittedName>
</protein>
<dbReference type="eggNOG" id="ENOG502S0TF">
    <property type="taxonomic scope" value="Eukaryota"/>
</dbReference>
<dbReference type="Pfam" id="PF04032">
    <property type="entry name" value="Rpr2"/>
    <property type="match status" value="1"/>
</dbReference>
<feature type="region of interest" description="Disordered" evidence="1">
    <location>
        <begin position="228"/>
        <end position="269"/>
    </location>
</feature>
<dbReference type="OMA" id="KQTERNY"/>
<organism evidence="2 3">
    <name type="scientific">Beta vulgaris subsp. vulgaris</name>
    <name type="common">Beet</name>
    <dbReference type="NCBI Taxonomy" id="3555"/>
    <lineage>
        <taxon>Eukaryota</taxon>
        <taxon>Viridiplantae</taxon>
        <taxon>Streptophyta</taxon>
        <taxon>Embryophyta</taxon>
        <taxon>Tracheophyta</taxon>
        <taxon>Spermatophyta</taxon>
        <taxon>Magnoliopsida</taxon>
        <taxon>eudicotyledons</taxon>
        <taxon>Gunneridae</taxon>
        <taxon>Pentapetalae</taxon>
        <taxon>Caryophyllales</taxon>
        <taxon>Chenopodiaceae</taxon>
        <taxon>Betoideae</taxon>
        <taxon>Beta</taxon>
    </lineage>
</organism>
<dbReference type="GO" id="GO:0006396">
    <property type="term" value="P:RNA processing"/>
    <property type="evidence" value="ECO:0007669"/>
    <property type="project" value="InterPro"/>
</dbReference>
<dbReference type="KEGG" id="bvg:104883970"/>
<name>A0A0J8B749_BETVV</name>
<dbReference type="PANTHER" id="PTHR36072">
    <property type="entry name" value="OS01G0541600 PROTEIN"/>
    <property type="match status" value="1"/>
</dbReference>
<dbReference type="PANTHER" id="PTHR36072:SF2">
    <property type="entry name" value="OS01G0531000 PROTEIN"/>
    <property type="match status" value="1"/>
</dbReference>
<feature type="region of interest" description="Disordered" evidence="1">
    <location>
        <begin position="1"/>
        <end position="24"/>
    </location>
</feature>
<proteinExistence type="predicted"/>
<feature type="compositionally biased region" description="Polar residues" evidence="1">
    <location>
        <begin position="12"/>
        <end position="24"/>
    </location>
</feature>
<dbReference type="InterPro" id="IPR007175">
    <property type="entry name" value="Rpr2/Snm1/Rpp21"/>
</dbReference>
<dbReference type="Gramene" id="KMS95798">
    <property type="protein sequence ID" value="KMS95798"/>
    <property type="gene ID" value="BVRB_004970"/>
</dbReference>
<accession>A0A0J8B749</accession>
<gene>
    <name evidence="2" type="ORF">BVRB_004970</name>
</gene>
<reference evidence="2 3" key="1">
    <citation type="journal article" date="2014" name="Nature">
        <title>The genome of the recently domesticated crop plant sugar beet (Beta vulgaris).</title>
        <authorList>
            <person name="Dohm J.C."/>
            <person name="Minoche A.E."/>
            <person name="Holtgrawe D."/>
            <person name="Capella-Gutierrez S."/>
            <person name="Zakrzewski F."/>
            <person name="Tafer H."/>
            <person name="Rupp O."/>
            <person name="Sorensen T.R."/>
            <person name="Stracke R."/>
            <person name="Reinhardt R."/>
            <person name="Goesmann A."/>
            <person name="Kraft T."/>
            <person name="Schulz B."/>
            <person name="Stadler P.F."/>
            <person name="Schmidt T."/>
            <person name="Gabaldon T."/>
            <person name="Lehrach H."/>
            <person name="Weisshaar B."/>
            <person name="Himmelbauer H."/>
        </authorList>
    </citation>
    <scope>NUCLEOTIDE SEQUENCE [LARGE SCALE GENOMIC DNA]</scope>
    <source>
        <tissue evidence="2">Taproot</tissue>
    </source>
</reference>
<keyword evidence="3" id="KW-1185">Reference proteome</keyword>
<sequence>MGKRGKRIENGVSRTSSSGFHTSLSLREEASGKKQFHSAKSIFKHKHFQNLAQWAAGVSQGEDGDEPSAHCLGAFFGRRFAEFGESLGISPDPSLFPCQRCETILEPGVNCTIRIEKNRAKSRRHSRSKSPTQNNVVYKCHFCLHRNLKRGTPKGYMKDLFPSRASSSKSKLVTSAAKKCPTTAKTNISDVKSDVANEASSPAISNVCSTLTDSPNSSLANSGAKLLDGKRRKRKKTGLKGSADETVASSAPAEMEKASGTGKRRRKSWTTLKDIADNEEHNRNQRFANFSIPFVL</sequence>
<evidence type="ECO:0000256" key="1">
    <source>
        <dbReference type="SAM" id="MobiDB-lite"/>
    </source>
</evidence>
<dbReference type="EMBL" id="KQ090434">
    <property type="protein sequence ID" value="KMS95798.1"/>
    <property type="molecule type" value="Genomic_DNA"/>
</dbReference>
<dbReference type="Proteomes" id="UP000035740">
    <property type="component" value="Unassembled WGS sequence"/>
</dbReference>
<dbReference type="AlphaFoldDB" id="A0A0J8B749"/>
<dbReference type="OrthoDB" id="1937463at2759"/>
<dbReference type="Gene3D" id="6.20.50.20">
    <property type="match status" value="1"/>
</dbReference>
<evidence type="ECO:0000313" key="2">
    <source>
        <dbReference type="EMBL" id="KMS95798.1"/>
    </source>
</evidence>